<reference evidence="2 3" key="1">
    <citation type="journal article" date="2015" name="Genome Announc.">
        <title>Expanding the biotechnology potential of lactobacilli through comparative genomics of 213 strains and associated genera.</title>
        <authorList>
            <person name="Sun Z."/>
            <person name="Harris H.M."/>
            <person name="McCann A."/>
            <person name="Guo C."/>
            <person name="Argimon S."/>
            <person name="Zhang W."/>
            <person name="Yang X."/>
            <person name="Jeffery I.B."/>
            <person name="Cooney J.C."/>
            <person name="Kagawa T.F."/>
            <person name="Liu W."/>
            <person name="Song Y."/>
            <person name="Salvetti E."/>
            <person name="Wrobel A."/>
            <person name="Rasinkangas P."/>
            <person name="Parkhill J."/>
            <person name="Rea M.C."/>
            <person name="O'Sullivan O."/>
            <person name="Ritari J."/>
            <person name="Douillard F.P."/>
            <person name="Paul Ross R."/>
            <person name="Yang R."/>
            <person name="Briner A.E."/>
            <person name="Felis G.E."/>
            <person name="de Vos W.M."/>
            <person name="Barrangou R."/>
            <person name="Klaenhammer T.R."/>
            <person name="Caufield P.W."/>
            <person name="Cui Y."/>
            <person name="Zhang H."/>
            <person name="O'Toole P.W."/>
        </authorList>
    </citation>
    <scope>NUCLEOTIDE SEQUENCE [LARGE SCALE GENOMIC DNA]</scope>
    <source>
        <strain evidence="2 3">DSM 20505</strain>
    </source>
</reference>
<evidence type="ECO:0000313" key="2">
    <source>
        <dbReference type="EMBL" id="KRM56400.1"/>
    </source>
</evidence>
<dbReference type="PATRIC" id="fig|1291052.5.peg.86"/>
<gene>
    <name evidence="2" type="ORF">FC18_GL000084</name>
</gene>
<evidence type="ECO:0000313" key="3">
    <source>
        <dbReference type="Proteomes" id="UP000051679"/>
    </source>
</evidence>
<evidence type="ECO:0008006" key="4">
    <source>
        <dbReference type="Google" id="ProtNLM"/>
    </source>
</evidence>
<name>A0A0R1ZMU6_9LACO</name>
<accession>A0A0R1ZMU6</accession>
<dbReference type="Pfam" id="PF02620">
    <property type="entry name" value="YceD"/>
    <property type="match status" value="1"/>
</dbReference>
<dbReference type="STRING" id="1291052.FC18_GL000084"/>
<sequence length="185" mass="20686">MLNWSTTNLTQYNHEAFTFDEEVDVKKELMERNPDIITMGKVRAQGSILYSRGDFTVNGQVSASVTLPSTRSLTPVEVPVHFEFTETYLTRADHADQYEDDDLLILLKDDRLDLMPAVKDNVLLGLPLRVLTPAEEAATELPHGDNWALISEEEAAPLPPEERADNPFAGLQGLFDENNADGDKK</sequence>
<keyword evidence="3" id="KW-1185">Reference proteome</keyword>
<dbReference type="EMBL" id="AYYO01000005">
    <property type="protein sequence ID" value="KRM56400.1"/>
    <property type="molecule type" value="Genomic_DNA"/>
</dbReference>
<dbReference type="InterPro" id="IPR003772">
    <property type="entry name" value="YceD"/>
</dbReference>
<proteinExistence type="predicted"/>
<comment type="caution">
    <text evidence="2">The sequence shown here is derived from an EMBL/GenBank/DDBJ whole genome shotgun (WGS) entry which is preliminary data.</text>
</comment>
<evidence type="ECO:0000256" key="1">
    <source>
        <dbReference type="SAM" id="MobiDB-lite"/>
    </source>
</evidence>
<dbReference type="AlphaFoldDB" id="A0A0R1ZMU6"/>
<dbReference type="Proteomes" id="UP000051679">
    <property type="component" value="Unassembled WGS sequence"/>
</dbReference>
<dbReference type="OrthoDB" id="9790372at2"/>
<organism evidence="2 3">
    <name type="scientific">Lacticaseibacillus sharpeae JCM 1186 = DSM 20505</name>
    <dbReference type="NCBI Taxonomy" id="1291052"/>
    <lineage>
        <taxon>Bacteria</taxon>
        <taxon>Bacillati</taxon>
        <taxon>Bacillota</taxon>
        <taxon>Bacilli</taxon>
        <taxon>Lactobacillales</taxon>
        <taxon>Lactobacillaceae</taxon>
        <taxon>Lacticaseibacillus</taxon>
    </lineage>
</organism>
<feature type="region of interest" description="Disordered" evidence="1">
    <location>
        <begin position="158"/>
        <end position="185"/>
    </location>
</feature>
<dbReference type="RefSeq" id="WP_054677584.1">
    <property type="nucleotide sequence ID" value="NZ_AYYO01000005.1"/>
</dbReference>
<protein>
    <recommendedName>
        <fullName evidence="4">Metal-binding protein</fullName>
    </recommendedName>
</protein>